<name>A0AAW6ASX9_CLOSY</name>
<dbReference type="Pfam" id="PF10282">
    <property type="entry name" value="Lactonase"/>
    <property type="match status" value="1"/>
</dbReference>
<dbReference type="GeneID" id="57969492"/>
<evidence type="ECO:0000313" key="2">
    <source>
        <dbReference type="EMBL" id="MDB2000421.1"/>
    </source>
</evidence>
<sequence length="357" mass="40176">MEYAYVGSFTTEQRNGLGHGGISVFSRQPGDEEWKRIQVYEMLNPSFLTFGKEERILYAAQGDGCMVTAFSIHEKTGKIKLLNEKHIGLFNSVSVTTDNEYKYLFVACLNNGHGAILSLRLNQDGSIGEICDIEVPQGNSGPLYPAQAGTQPHQVKFDREGRYLSVCDKGLDEIHTYSVDDHTGRFLLKKSTKFPMSCCPRHVDFHPKQKYAYLLTEWIGGVISCQYDEGAYMLMENLKTTPSRYVGIRNVGAEIEVHPSGKFLYASNRGYDSLVVFRIETDGYLKPVEWCSEGVVKPRFFVISKDGKRLYCANEGNHSVSIYSIDLETGKLSFMKTTMHVSAPACILFREPKFIAD</sequence>
<evidence type="ECO:0000313" key="3">
    <source>
        <dbReference type="Proteomes" id="UP001300871"/>
    </source>
</evidence>
<dbReference type="GO" id="GO:0017057">
    <property type="term" value="F:6-phosphogluconolactonase activity"/>
    <property type="evidence" value="ECO:0007669"/>
    <property type="project" value="TreeGrafter"/>
</dbReference>
<evidence type="ECO:0000256" key="1">
    <source>
        <dbReference type="ARBA" id="ARBA00005564"/>
    </source>
</evidence>
<dbReference type="InterPro" id="IPR019405">
    <property type="entry name" value="Lactonase_7-beta_prop"/>
</dbReference>
<dbReference type="Gene3D" id="2.130.10.10">
    <property type="entry name" value="YVTN repeat-like/Quinoprotein amine dehydrogenase"/>
    <property type="match status" value="1"/>
</dbReference>
<dbReference type="RefSeq" id="WP_055174631.1">
    <property type="nucleotide sequence ID" value="NZ_CYZY01000003.1"/>
</dbReference>
<protein>
    <submittedName>
        <fullName evidence="2">Lactonase family protein</fullName>
    </submittedName>
</protein>
<comment type="similarity">
    <text evidence="1">Belongs to the cycloisomerase 2 family.</text>
</comment>
<accession>A0AAW6ASX9</accession>
<proteinExistence type="inferred from homology"/>
<comment type="caution">
    <text evidence="2">The sequence shown here is derived from an EMBL/GenBank/DDBJ whole genome shotgun (WGS) entry which is preliminary data.</text>
</comment>
<dbReference type="PANTHER" id="PTHR30344:SF1">
    <property type="entry name" value="6-PHOSPHOGLUCONOLACTONASE"/>
    <property type="match status" value="1"/>
</dbReference>
<dbReference type="AlphaFoldDB" id="A0AAW6ASX9"/>
<dbReference type="PANTHER" id="PTHR30344">
    <property type="entry name" value="6-PHOSPHOGLUCONOLACTONASE-RELATED"/>
    <property type="match status" value="1"/>
</dbReference>
<dbReference type="SUPFAM" id="SSF51004">
    <property type="entry name" value="C-terminal (heme d1) domain of cytochrome cd1-nitrite reductase"/>
    <property type="match status" value="1"/>
</dbReference>
<dbReference type="InterPro" id="IPR011048">
    <property type="entry name" value="Haem_d1_sf"/>
</dbReference>
<dbReference type="InterPro" id="IPR050282">
    <property type="entry name" value="Cycloisomerase_2"/>
</dbReference>
<organism evidence="2 3">
    <name type="scientific">Clostridium symbiosum</name>
    <name type="common">Bacteroides symbiosus</name>
    <dbReference type="NCBI Taxonomy" id="1512"/>
    <lineage>
        <taxon>Bacteria</taxon>
        <taxon>Bacillati</taxon>
        <taxon>Bacillota</taxon>
        <taxon>Clostridia</taxon>
        <taxon>Lachnospirales</taxon>
        <taxon>Lachnospiraceae</taxon>
        <taxon>Otoolea</taxon>
    </lineage>
</organism>
<gene>
    <name evidence="2" type="ORF">PM006_09435</name>
</gene>
<reference evidence="2" key="1">
    <citation type="submission" date="2023-01" db="EMBL/GenBank/DDBJ databases">
        <title>Human gut microbiome strain richness.</title>
        <authorList>
            <person name="Chen-Liaw A."/>
        </authorList>
    </citation>
    <scope>NUCLEOTIDE SEQUENCE</scope>
    <source>
        <strain evidence="2">B1_m1001713B170214d0_201011</strain>
    </source>
</reference>
<dbReference type="EMBL" id="JAQLGM010000019">
    <property type="protein sequence ID" value="MDB2000421.1"/>
    <property type="molecule type" value="Genomic_DNA"/>
</dbReference>
<dbReference type="Proteomes" id="UP001300871">
    <property type="component" value="Unassembled WGS sequence"/>
</dbReference>
<dbReference type="InterPro" id="IPR015943">
    <property type="entry name" value="WD40/YVTN_repeat-like_dom_sf"/>
</dbReference>